<reference evidence="1" key="1">
    <citation type="submission" date="2021-06" db="EMBL/GenBank/DDBJ databases">
        <authorList>
            <person name="Kallberg Y."/>
            <person name="Tangrot J."/>
            <person name="Rosling A."/>
        </authorList>
    </citation>
    <scope>NUCLEOTIDE SEQUENCE</scope>
    <source>
        <strain evidence="1">MA453B</strain>
    </source>
</reference>
<organism evidence="1 2">
    <name type="scientific">Dentiscutata erythropus</name>
    <dbReference type="NCBI Taxonomy" id="1348616"/>
    <lineage>
        <taxon>Eukaryota</taxon>
        <taxon>Fungi</taxon>
        <taxon>Fungi incertae sedis</taxon>
        <taxon>Mucoromycota</taxon>
        <taxon>Glomeromycotina</taxon>
        <taxon>Glomeromycetes</taxon>
        <taxon>Diversisporales</taxon>
        <taxon>Gigasporaceae</taxon>
        <taxon>Dentiscutata</taxon>
    </lineage>
</organism>
<gene>
    <name evidence="1" type="ORF">DERYTH_LOCUS26392</name>
</gene>
<sequence>NCKPLLTSITGNEIDEIDLTNMLTIFDEEKEDDIVDLDEESDLITTANGERNKAISLLREKYNSLCVENENITNLPNEAPKENQMQLFSIIFGSDIALVKNEVDKYLKNNQ</sequence>
<dbReference type="EMBL" id="CAJVPY010054846">
    <property type="protein sequence ID" value="CAG8817131.1"/>
    <property type="molecule type" value="Genomic_DNA"/>
</dbReference>
<dbReference type="AlphaFoldDB" id="A0A9N9K8H7"/>
<keyword evidence="2" id="KW-1185">Reference proteome</keyword>
<dbReference type="Proteomes" id="UP000789405">
    <property type="component" value="Unassembled WGS sequence"/>
</dbReference>
<accession>A0A9N9K8H7</accession>
<feature type="non-terminal residue" evidence="1">
    <location>
        <position position="1"/>
    </location>
</feature>
<protein>
    <submittedName>
        <fullName evidence="1">2488_t:CDS:1</fullName>
    </submittedName>
</protein>
<comment type="caution">
    <text evidence="1">The sequence shown here is derived from an EMBL/GenBank/DDBJ whole genome shotgun (WGS) entry which is preliminary data.</text>
</comment>
<evidence type="ECO:0000313" key="1">
    <source>
        <dbReference type="EMBL" id="CAG8817131.1"/>
    </source>
</evidence>
<feature type="non-terminal residue" evidence="1">
    <location>
        <position position="111"/>
    </location>
</feature>
<name>A0A9N9K8H7_9GLOM</name>
<evidence type="ECO:0000313" key="2">
    <source>
        <dbReference type="Proteomes" id="UP000789405"/>
    </source>
</evidence>
<proteinExistence type="predicted"/>